<organism evidence="1 2">
    <name type="scientific">Protopolystoma xenopodis</name>
    <dbReference type="NCBI Taxonomy" id="117903"/>
    <lineage>
        <taxon>Eukaryota</taxon>
        <taxon>Metazoa</taxon>
        <taxon>Spiralia</taxon>
        <taxon>Lophotrochozoa</taxon>
        <taxon>Platyhelminthes</taxon>
        <taxon>Monogenea</taxon>
        <taxon>Polyopisthocotylea</taxon>
        <taxon>Polystomatidea</taxon>
        <taxon>Polystomatidae</taxon>
        <taxon>Protopolystoma</taxon>
    </lineage>
</organism>
<gene>
    <name evidence="1" type="ORF">PXEA_LOCUS4954</name>
</gene>
<keyword evidence="2" id="KW-1185">Reference proteome</keyword>
<evidence type="ECO:0000313" key="2">
    <source>
        <dbReference type="Proteomes" id="UP000784294"/>
    </source>
</evidence>
<name>A0A448WGX9_9PLAT</name>
<evidence type="ECO:0000313" key="1">
    <source>
        <dbReference type="EMBL" id="VEL11514.1"/>
    </source>
</evidence>
<comment type="caution">
    <text evidence="1">The sequence shown here is derived from an EMBL/GenBank/DDBJ whole genome shotgun (WGS) entry which is preliminary data.</text>
</comment>
<protein>
    <submittedName>
        <fullName evidence="1">Uncharacterized protein</fullName>
    </submittedName>
</protein>
<reference evidence="1" key="1">
    <citation type="submission" date="2018-11" db="EMBL/GenBank/DDBJ databases">
        <authorList>
            <consortium name="Pathogen Informatics"/>
        </authorList>
    </citation>
    <scope>NUCLEOTIDE SEQUENCE</scope>
</reference>
<dbReference type="Proteomes" id="UP000784294">
    <property type="component" value="Unassembled WGS sequence"/>
</dbReference>
<dbReference type="EMBL" id="CAAALY010012039">
    <property type="protein sequence ID" value="VEL11514.1"/>
    <property type="molecule type" value="Genomic_DNA"/>
</dbReference>
<sequence length="70" mass="8110">MALQASKRQASRRRALFGMCPYGAAPTETSMQTRVSCHLAVCRQLVQHRTRKFYCILSNSKIGFNFWRSR</sequence>
<accession>A0A448WGX9</accession>
<dbReference type="AlphaFoldDB" id="A0A448WGX9"/>
<proteinExistence type="predicted"/>